<feature type="domain" description="Acyl-CoA dehydrogenase/oxidase C-terminal" evidence="5">
    <location>
        <begin position="157"/>
        <end position="292"/>
    </location>
</feature>
<dbReference type="Gene3D" id="1.20.140.10">
    <property type="entry name" value="Butyryl-CoA Dehydrogenase, subunit A, domain 3"/>
    <property type="match status" value="1"/>
</dbReference>
<dbReference type="InterPro" id="IPR036250">
    <property type="entry name" value="AcylCo_DH-like_C"/>
</dbReference>
<keyword evidence="4" id="KW-0560">Oxidoreductase</keyword>
<gene>
    <name evidence="6" type="ORF">METZ01_LOCUS382832</name>
</gene>
<reference evidence="6" key="1">
    <citation type="submission" date="2018-05" db="EMBL/GenBank/DDBJ databases">
        <authorList>
            <person name="Lanie J.A."/>
            <person name="Ng W.-L."/>
            <person name="Kazmierczak K.M."/>
            <person name="Andrzejewski T.M."/>
            <person name="Davidsen T.M."/>
            <person name="Wayne K.J."/>
            <person name="Tettelin H."/>
            <person name="Glass J.I."/>
            <person name="Rusch D."/>
            <person name="Podicherti R."/>
            <person name="Tsui H.-C.T."/>
            <person name="Winkler M.E."/>
        </authorList>
    </citation>
    <scope>NUCLEOTIDE SEQUENCE</scope>
</reference>
<dbReference type="Pfam" id="PF00441">
    <property type="entry name" value="Acyl-CoA_dh_1"/>
    <property type="match status" value="1"/>
</dbReference>
<name>A0A382U8H1_9ZZZZ</name>
<sequence length="295" mass="32109">SILFEEFGKVLVIEPYLSSVVLSGMILDNSNFKNRIELIESITSGTQQLSVAYIESNQNFDHSLPATTAVSDGENLIICGTKSLVLNGGNADQIIASVMLDGEFALVLIDKENTGYACQAYPTVDGQTCADITFNSVSISNKSIIARGEEAVSLLENAIHLATLCICAESIGCMTACYLKTVEYTKGREQFGQPISNFQVLQHRMVDMFIHTELCKSLLFKAMLEFDSNADTKNQSVSALKFQIGISGKFVSQQAIQLHGGMGVSNEMLIGHYLKKIVAIDALFGNGNHHLNNYS</sequence>
<protein>
    <recommendedName>
        <fullName evidence="5">Acyl-CoA dehydrogenase/oxidase C-terminal domain-containing protein</fullName>
    </recommendedName>
</protein>
<dbReference type="InterPro" id="IPR009075">
    <property type="entry name" value="AcylCo_DH/oxidase_C"/>
</dbReference>
<dbReference type="GO" id="GO:0003995">
    <property type="term" value="F:acyl-CoA dehydrogenase activity"/>
    <property type="evidence" value="ECO:0007669"/>
    <property type="project" value="TreeGrafter"/>
</dbReference>
<dbReference type="AlphaFoldDB" id="A0A382U8H1"/>
<evidence type="ECO:0000256" key="2">
    <source>
        <dbReference type="ARBA" id="ARBA00022630"/>
    </source>
</evidence>
<dbReference type="CDD" id="cd00567">
    <property type="entry name" value="ACAD"/>
    <property type="match status" value="1"/>
</dbReference>
<dbReference type="InterPro" id="IPR009100">
    <property type="entry name" value="AcylCoA_DH/oxidase_NM_dom_sf"/>
</dbReference>
<feature type="non-terminal residue" evidence="6">
    <location>
        <position position="295"/>
    </location>
</feature>
<dbReference type="EMBL" id="UINC01141937">
    <property type="protein sequence ID" value="SVD29978.1"/>
    <property type="molecule type" value="Genomic_DNA"/>
</dbReference>
<dbReference type="PANTHER" id="PTHR43884">
    <property type="entry name" value="ACYL-COA DEHYDROGENASE"/>
    <property type="match status" value="1"/>
</dbReference>
<evidence type="ECO:0000259" key="5">
    <source>
        <dbReference type="Pfam" id="PF00441"/>
    </source>
</evidence>
<evidence type="ECO:0000256" key="4">
    <source>
        <dbReference type="ARBA" id="ARBA00023002"/>
    </source>
</evidence>
<dbReference type="Gene3D" id="2.40.110.10">
    <property type="entry name" value="Butyryl-CoA Dehydrogenase, subunit A, domain 2"/>
    <property type="match status" value="1"/>
</dbReference>
<proteinExistence type="inferred from homology"/>
<comment type="similarity">
    <text evidence="1">Belongs to the acyl-CoA dehydrogenase family.</text>
</comment>
<dbReference type="SUPFAM" id="SSF47203">
    <property type="entry name" value="Acyl-CoA dehydrogenase C-terminal domain-like"/>
    <property type="match status" value="1"/>
</dbReference>
<dbReference type="InterPro" id="IPR046373">
    <property type="entry name" value="Acyl-CoA_Oxase/DH_mid-dom_sf"/>
</dbReference>
<dbReference type="SUPFAM" id="SSF56645">
    <property type="entry name" value="Acyl-CoA dehydrogenase NM domain-like"/>
    <property type="match status" value="1"/>
</dbReference>
<accession>A0A382U8H1</accession>
<evidence type="ECO:0000256" key="1">
    <source>
        <dbReference type="ARBA" id="ARBA00009347"/>
    </source>
</evidence>
<keyword evidence="2" id="KW-0285">Flavoprotein</keyword>
<evidence type="ECO:0000256" key="3">
    <source>
        <dbReference type="ARBA" id="ARBA00022827"/>
    </source>
</evidence>
<dbReference type="PANTHER" id="PTHR43884:SF20">
    <property type="entry name" value="ACYL-COA DEHYDROGENASE FADE28"/>
    <property type="match status" value="1"/>
</dbReference>
<evidence type="ECO:0000313" key="6">
    <source>
        <dbReference type="EMBL" id="SVD29978.1"/>
    </source>
</evidence>
<keyword evidence="3" id="KW-0274">FAD</keyword>
<organism evidence="6">
    <name type="scientific">marine metagenome</name>
    <dbReference type="NCBI Taxonomy" id="408172"/>
    <lineage>
        <taxon>unclassified sequences</taxon>
        <taxon>metagenomes</taxon>
        <taxon>ecological metagenomes</taxon>
    </lineage>
</organism>
<feature type="non-terminal residue" evidence="6">
    <location>
        <position position="1"/>
    </location>
</feature>